<dbReference type="PANTHER" id="PTHR43781">
    <property type="entry name" value="SACCHAROPINE DEHYDROGENASE"/>
    <property type="match status" value="1"/>
</dbReference>
<dbReference type="Pfam" id="PF03435">
    <property type="entry name" value="Sacchrp_dh_NADP"/>
    <property type="match status" value="1"/>
</dbReference>
<evidence type="ECO:0000313" key="3">
    <source>
        <dbReference type="Proteomes" id="UP001367513"/>
    </source>
</evidence>
<keyword evidence="3" id="KW-1185">Reference proteome</keyword>
<dbReference type="SUPFAM" id="SSF51735">
    <property type="entry name" value="NAD(P)-binding Rossmann-fold domains"/>
    <property type="match status" value="1"/>
</dbReference>
<proteinExistence type="predicted"/>
<dbReference type="RefSeq" id="WP_346864719.1">
    <property type="nucleotide sequence ID" value="NZ_JBBPIX010000013.1"/>
</dbReference>
<protein>
    <submittedName>
        <fullName evidence="2">Saccharopine dehydrogenase NADP-binding domain-containing protein</fullName>
    </submittedName>
</protein>
<dbReference type="PANTHER" id="PTHR43781:SF1">
    <property type="entry name" value="SACCHAROPINE DEHYDROGENASE"/>
    <property type="match status" value="1"/>
</dbReference>
<feature type="domain" description="Saccharopine dehydrogenase NADP binding" evidence="1">
    <location>
        <begin position="9"/>
        <end position="105"/>
    </location>
</feature>
<comment type="caution">
    <text evidence="2">The sequence shown here is derived from an EMBL/GenBank/DDBJ whole genome shotgun (WGS) entry which is preliminary data.</text>
</comment>
<dbReference type="InterPro" id="IPR005097">
    <property type="entry name" value="Sacchrp_dh_NADP-bd"/>
</dbReference>
<dbReference type="Proteomes" id="UP001367513">
    <property type="component" value="Unassembled WGS sequence"/>
</dbReference>
<dbReference type="Gene3D" id="3.40.50.720">
    <property type="entry name" value="NAD(P)-binding Rossmann-like Domain"/>
    <property type="match status" value="1"/>
</dbReference>
<organism evidence="2 3">
    <name type="scientific">Pseudonocardia alni subsp. carboxydivorans</name>
    <dbReference type="NCBI Taxonomy" id="415010"/>
    <lineage>
        <taxon>Bacteria</taxon>
        <taxon>Bacillati</taxon>
        <taxon>Actinomycetota</taxon>
        <taxon>Actinomycetes</taxon>
        <taxon>Pseudonocardiales</taxon>
        <taxon>Pseudonocardiaceae</taxon>
        <taxon>Pseudonocardia</taxon>
    </lineage>
</organism>
<gene>
    <name evidence="2" type="ORF">WG925_21750</name>
</gene>
<dbReference type="EMBL" id="JBBPIX010000013">
    <property type="protein sequence ID" value="MEK6466376.1"/>
    <property type="molecule type" value="Genomic_DNA"/>
</dbReference>
<reference evidence="2 3" key="1">
    <citation type="submission" date="2024-03" db="EMBL/GenBank/DDBJ databases">
        <title>Draft genome sequence of Pseudonocardia carboxydivorans JCM 14827.</title>
        <authorList>
            <person name="Duangmal K."/>
        </authorList>
    </citation>
    <scope>NUCLEOTIDE SEQUENCE [LARGE SCALE GENOMIC DNA]</scope>
    <source>
        <strain evidence="2 3">JCM 14827</strain>
    </source>
</reference>
<name>A0ABU9AKG3_PSEA5</name>
<dbReference type="InterPro" id="IPR036291">
    <property type="entry name" value="NAD(P)-bd_dom_sf"/>
</dbReference>
<accession>A0ABU9AKG3</accession>
<sequence>MAGAPHPLVAVLGASGATGRAAAGRLAATGRVRLRLGARDAGALAAPAAALGAEAVGVDAGDADALAGFCAGAAVVVQCAGPSLRLTPAVLAAALAAGAHLVDPAGDLDPFPTGDRCVVLGTGVVPGLSGLLPRLLPPGARRLDLYAGGADRLTPAAAADVLLSVPPRYGLPRALWRDGGPVEAALAVQPAVSLPGFDGPVHAVPLLTAEAQRLAADTGAAQLRAYSVFPGPGLPDTLASAWASGDPLAHVDAVIAAADADVAAHGVAITLLASARYADGARRTLLRSTDSLALTGAFTALAVTDVLAGRVPHGVGRAAEVLDPVTTAARLAADPSVDELRY</sequence>
<evidence type="ECO:0000313" key="2">
    <source>
        <dbReference type="EMBL" id="MEK6466376.1"/>
    </source>
</evidence>
<evidence type="ECO:0000259" key="1">
    <source>
        <dbReference type="Pfam" id="PF03435"/>
    </source>
</evidence>